<reference evidence="6 7" key="1">
    <citation type="submission" date="2014-05" db="EMBL/GenBank/DDBJ databases">
        <title>Novel Listeriaceae from food processing environments.</title>
        <authorList>
            <person name="den Bakker H.C."/>
        </authorList>
    </citation>
    <scope>NUCLEOTIDE SEQUENCE [LARGE SCALE GENOMIC DNA]</scope>
    <source>
        <strain evidence="6 7">FSL A5-0281</strain>
    </source>
</reference>
<keyword evidence="3" id="KW-0812">Transmembrane</keyword>
<evidence type="ECO:0000313" key="6">
    <source>
        <dbReference type="EMBL" id="KGL43356.1"/>
    </source>
</evidence>
<dbReference type="OrthoDB" id="3249502at2"/>
<comment type="caution">
    <text evidence="6">The sequence shown here is derived from an EMBL/GenBank/DDBJ whole genome shotgun (WGS) entry which is preliminary data.</text>
</comment>
<name>A0A099WFE1_9LIST</name>
<accession>A0A099WFE1</accession>
<gene>
    <name evidence="6" type="ORF">EP57_03130</name>
</gene>
<sequence>MSSKYKKLFQNTILFSIGSMGSKLISLLLAVVFTHHLNPQEYGEVELISVIINLCLPFVTLSIYDAVLRFVMKEDENQGSVLLNGLIICAFVGLFFLSGSVIGILFFGLEMDTLVIAAIIFAQATNLVFAQYARGTGRIKLYVINGLLTAIMIFSIVSVLIVFFHVGIMGYFIGMVIAFTLSNIMLFSFSGNIAKKLAGSPRDGALMKRMLAYSLPLIPNTLMWWVMDTSDRLIIQSVLGLTANGYYAVANKIPVILNTLSSIFMQAWQLTAIEEGSQKDRDRFYSSVFNALASFMIIAGALILSVLKWGFGVGLGSAFFEAWKFVPIQLFAVMFASFSGFLGVIYAVQMRTNQVFITSLVGALLNVGLNLVLIPRIGLYGAAIATTVSFFFVWLVRLVQTRKYVKIRIQYITLIPAICVLAIQALFLYQSKVPELLSNTLAVSLLLLINLRNLQFIIQNVRLKKRRKSDIA</sequence>
<dbReference type="InterPro" id="IPR050833">
    <property type="entry name" value="Poly_Biosynth_Transport"/>
</dbReference>
<dbReference type="InterPro" id="IPR002797">
    <property type="entry name" value="Polysacc_synth"/>
</dbReference>
<organism evidence="6 7">
    <name type="scientific">Listeria booriae</name>
    <dbReference type="NCBI Taxonomy" id="1552123"/>
    <lineage>
        <taxon>Bacteria</taxon>
        <taxon>Bacillati</taxon>
        <taxon>Bacillota</taxon>
        <taxon>Bacilli</taxon>
        <taxon>Bacillales</taxon>
        <taxon>Listeriaceae</taxon>
        <taxon>Listeria</taxon>
    </lineage>
</organism>
<keyword evidence="5" id="KW-0472">Membrane</keyword>
<dbReference type="AlphaFoldDB" id="A0A099WFE1"/>
<proteinExistence type="predicted"/>
<comment type="subcellular location">
    <subcellularLocation>
        <location evidence="1">Cell membrane</location>
        <topology evidence="1">Multi-pass membrane protein</topology>
    </subcellularLocation>
</comment>
<keyword evidence="7" id="KW-1185">Reference proteome</keyword>
<dbReference type="Pfam" id="PF01943">
    <property type="entry name" value="Polysacc_synt"/>
    <property type="match status" value="1"/>
</dbReference>
<dbReference type="eggNOG" id="COG2244">
    <property type="taxonomic scope" value="Bacteria"/>
</dbReference>
<dbReference type="RefSeq" id="WP_052167519.1">
    <property type="nucleotide sequence ID" value="NZ_CBCSHQ010000020.1"/>
</dbReference>
<dbReference type="GO" id="GO:0005886">
    <property type="term" value="C:plasma membrane"/>
    <property type="evidence" value="ECO:0007669"/>
    <property type="project" value="UniProtKB-SubCell"/>
</dbReference>
<evidence type="ECO:0000313" key="7">
    <source>
        <dbReference type="Proteomes" id="UP000029844"/>
    </source>
</evidence>
<evidence type="ECO:0000256" key="3">
    <source>
        <dbReference type="ARBA" id="ARBA00022692"/>
    </source>
</evidence>
<evidence type="ECO:0000256" key="1">
    <source>
        <dbReference type="ARBA" id="ARBA00004651"/>
    </source>
</evidence>
<dbReference type="GeneID" id="58716420"/>
<evidence type="ECO:0000256" key="5">
    <source>
        <dbReference type="ARBA" id="ARBA00023136"/>
    </source>
</evidence>
<dbReference type="PANTHER" id="PTHR30250">
    <property type="entry name" value="PST FAMILY PREDICTED COLANIC ACID TRANSPORTER"/>
    <property type="match status" value="1"/>
</dbReference>
<dbReference type="STRING" id="1552123.EP57_03130"/>
<evidence type="ECO:0000256" key="2">
    <source>
        <dbReference type="ARBA" id="ARBA00022475"/>
    </source>
</evidence>
<protein>
    <submittedName>
        <fullName evidence="6">Uncharacterized protein</fullName>
    </submittedName>
</protein>
<evidence type="ECO:0000256" key="4">
    <source>
        <dbReference type="ARBA" id="ARBA00022989"/>
    </source>
</evidence>
<keyword evidence="2" id="KW-1003">Cell membrane</keyword>
<keyword evidence="4" id="KW-1133">Transmembrane helix</keyword>
<dbReference type="EMBL" id="JNFA01000006">
    <property type="protein sequence ID" value="KGL43356.1"/>
    <property type="molecule type" value="Genomic_DNA"/>
</dbReference>
<dbReference type="PANTHER" id="PTHR30250:SF11">
    <property type="entry name" value="O-ANTIGEN TRANSPORTER-RELATED"/>
    <property type="match status" value="1"/>
</dbReference>
<dbReference type="Proteomes" id="UP000029844">
    <property type="component" value="Unassembled WGS sequence"/>
</dbReference>